<evidence type="ECO:0000256" key="9">
    <source>
        <dbReference type="ARBA" id="ARBA00072052"/>
    </source>
</evidence>
<evidence type="ECO:0000256" key="5">
    <source>
        <dbReference type="ARBA" id="ARBA00022692"/>
    </source>
</evidence>
<keyword evidence="5 12" id="KW-0812">Transmembrane</keyword>
<evidence type="ECO:0000256" key="6">
    <source>
        <dbReference type="ARBA" id="ARBA00022989"/>
    </source>
</evidence>
<evidence type="ECO:0000256" key="12">
    <source>
        <dbReference type="SAM" id="Phobius"/>
    </source>
</evidence>
<dbReference type="Gene3D" id="2.160.20.70">
    <property type="match status" value="1"/>
</dbReference>
<evidence type="ECO:0000256" key="11">
    <source>
        <dbReference type="SAM" id="MobiDB-lite"/>
    </source>
</evidence>
<organism evidence="14 15">
    <name type="scientific">Coemansia pectinata</name>
    <dbReference type="NCBI Taxonomy" id="1052879"/>
    <lineage>
        <taxon>Eukaryota</taxon>
        <taxon>Fungi</taxon>
        <taxon>Fungi incertae sedis</taxon>
        <taxon>Zoopagomycota</taxon>
        <taxon>Kickxellomycotina</taxon>
        <taxon>Kickxellomycetes</taxon>
        <taxon>Kickxellales</taxon>
        <taxon>Kickxellaceae</taxon>
        <taxon>Coemansia</taxon>
    </lineage>
</organism>
<keyword evidence="6 12" id="KW-1133">Transmembrane helix</keyword>
<dbReference type="Pfam" id="PF08449">
    <property type="entry name" value="UAA"/>
    <property type="match status" value="1"/>
</dbReference>
<reference evidence="14" key="1">
    <citation type="submission" date="2022-07" db="EMBL/GenBank/DDBJ databases">
        <title>Phylogenomic reconstructions and comparative analyses of Kickxellomycotina fungi.</title>
        <authorList>
            <person name="Reynolds N.K."/>
            <person name="Stajich J.E."/>
            <person name="Barry K."/>
            <person name="Grigoriev I.V."/>
            <person name="Crous P."/>
            <person name="Smith M.E."/>
        </authorList>
    </citation>
    <scope>NUCLEOTIDE SEQUENCE</scope>
    <source>
        <strain evidence="14">BCRC 34297</strain>
    </source>
</reference>
<dbReference type="GO" id="GO:0003779">
    <property type="term" value="F:actin binding"/>
    <property type="evidence" value="ECO:0007669"/>
    <property type="project" value="InterPro"/>
</dbReference>
<evidence type="ECO:0000256" key="7">
    <source>
        <dbReference type="ARBA" id="ARBA00023136"/>
    </source>
</evidence>
<dbReference type="GO" id="GO:0019933">
    <property type="term" value="P:cAMP-mediated signaling"/>
    <property type="evidence" value="ECO:0007669"/>
    <property type="project" value="TreeGrafter"/>
</dbReference>
<dbReference type="SUPFAM" id="SSF69340">
    <property type="entry name" value="C-terminal domain of adenylylcyclase associated protein"/>
    <property type="match status" value="1"/>
</dbReference>
<evidence type="ECO:0000256" key="8">
    <source>
        <dbReference type="ARBA" id="ARBA00054756"/>
    </source>
</evidence>
<dbReference type="InterPro" id="IPR037185">
    <property type="entry name" value="EmrE-like"/>
</dbReference>
<proteinExistence type="inferred from homology"/>
<dbReference type="InterPro" id="IPR013912">
    <property type="entry name" value="Adenylate_cyclase-assoc_CAP_C"/>
</dbReference>
<dbReference type="InterPro" id="IPR001837">
    <property type="entry name" value="Adenylate_cyclase-assoc_CAP"/>
</dbReference>
<dbReference type="FunFam" id="1.25.40.330:FF:000001">
    <property type="entry name" value="Adenylyl cyclase-associated protein"/>
    <property type="match status" value="1"/>
</dbReference>
<feature type="region of interest" description="Disordered" evidence="11">
    <location>
        <begin position="683"/>
        <end position="717"/>
    </location>
</feature>
<evidence type="ECO:0000256" key="10">
    <source>
        <dbReference type="RuleBase" id="RU000647"/>
    </source>
</evidence>
<evidence type="ECO:0000313" key="15">
    <source>
        <dbReference type="Proteomes" id="UP001140011"/>
    </source>
</evidence>
<dbReference type="GO" id="GO:0016020">
    <property type="term" value="C:membrane"/>
    <property type="evidence" value="ECO:0007669"/>
    <property type="project" value="UniProtKB-SubCell"/>
</dbReference>
<dbReference type="GO" id="GO:0007015">
    <property type="term" value="P:actin filament organization"/>
    <property type="evidence" value="ECO:0007669"/>
    <property type="project" value="TreeGrafter"/>
</dbReference>
<feature type="domain" description="C-CAP/cofactor C-like" evidence="13">
    <location>
        <begin position="712"/>
        <end position="847"/>
    </location>
</feature>
<gene>
    <name evidence="14" type="primary">HUT1</name>
    <name evidence="14" type="ORF">GGI19_001511</name>
</gene>
<dbReference type="GO" id="GO:0055085">
    <property type="term" value="P:transmembrane transport"/>
    <property type="evidence" value="ECO:0007669"/>
    <property type="project" value="InterPro"/>
</dbReference>
<protein>
    <recommendedName>
        <fullName evidence="9 10">Adenylyl cyclase-associated protein</fullName>
    </recommendedName>
</protein>
<dbReference type="InterPro" id="IPR013992">
    <property type="entry name" value="Adenylate_cyclase-assoc_CAP_N"/>
</dbReference>
<dbReference type="Gene3D" id="1.25.40.330">
    <property type="entry name" value="Adenylate cyclase-associated CAP, N-terminal domain"/>
    <property type="match status" value="1"/>
</dbReference>
<dbReference type="SMART" id="SM00673">
    <property type="entry name" value="CARP"/>
    <property type="match status" value="2"/>
</dbReference>
<dbReference type="OrthoDB" id="1601at2759"/>
<dbReference type="SUPFAM" id="SSF101278">
    <property type="entry name" value="N-terminal domain of adenylylcyclase associated protein, CAP"/>
    <property type="match status" value="1"/>
</dbReference>
<dbReference type="InterPro" id="IPR013657">
    <property type="entry name" value="SCL35B1-4/HUT1"/>
</dbReference>
<name>A0A9W8LC55_9FUNG</name>
<feature type="region of interest" description="Disordered" evidence="11">
    <location>
        <begin position="618"/>
        <end position="648"/>
    </location>
</feature>
<dbReference type="Pfam" id="PF01213">
    <property type="entry name" value="CAP_N-CM"/>
    <property type="match status" value="1"/>
</dbReference>
<comment type="similarity">
    <text evidence="2 10">Belongs to the CAP family.</text>
</comment>
<keyword evidence="15" id="KW-1185">Reference proteome</keyword>
<dbReference type="InterPro" id="IPR017901">
    <property type="entry name" value="C-CAP_CF_C-like"/>
</dbReference>
<dbReference type="InterPro" id="IPR016098">
    <property type="entry name" value="CAP/MinC_C"/>
</dbReference>
<evidence type="ECO:0000259" key="13">
    <source>
        <dbReference type="PROSITE" id="PS51329"/>
    </source>
</evidence>
<feature type="transmembrane region" description="Helical" evidence="12">
    <location>
        <begin position="78"/>
        <end position="96"/>
    </location>
</feature>
<dbReference type="PANTHER" id="PTHR10652">
    <property type="entry name" value="ADENYLYL CYCLASE-ASSOCIATED PROTEIN"/>
    <property type="match status" value="1"/>
</dbReference>
<dbReference type="GO" id="GO:0008179">
    <property type="term" value="F:adenylate cyclase binding"/>
    <property type="evidence" value="ECO:0007669"/>
    <property type="project" value="TreeGrafter"/>
</dbReference>
<feature type="transmembrane region" description="Helical" evidence="12">
    <location>
        <begin position="239"/>
        <end position="262"/>
    </location>
</feature>
<dbReference type="InterPro" id="IPR053950">
    <property type="entry name" value="CAP_N"/>
</dbReference>
<feature type="compositionally biased region" description="Pro residues" evidence="11">
    <location>
        <begin position="624"/>
        <end position="635"/>
    </location>
</feature>
<dbReference type="InterPro" id="IPR036223">
    <property type="entry name" value="CAP_C_sf"/>
</dbReference>
<feature type="transmembrane region" description="Helical" evidence="12">
    <location>
        <begin position="130"/>
        <end position="148"/>
    </location>
</feature>
<accession>A0A9W8LC55</accession>
<comment type="function">
    <text evidence="8">The N-terminal domain binds to adenylyl cyclase, thereby enabling adenylyl cyclase to be activated by upstream regulatory signals, such as Ras. The C-terminal domain is required for normal cellular morphology and growth control.</text>
</comment>
<dbReference type="InterPro" id="IPR036222">
    <property type="entry name" value="CAP_N_sf"/>
</dbReference>
<dbReference type="Pfam" id="PF21938">
    <property type="entry name" value="CAP_N"/>
    <property type="match status" value="1"/>
</dbReference>
<feature type="compositionally biased region" description="Polar residues" evidence="11">
    <location>
        <begin position="696"/>
        <end position="709"/>
    </location>
</feature>
<dbReference type="AlphaFoldDB" id="A0A9W8LC55"/>
<sequence>MLDFAVCVGGIYVCFLTWSTMQERVTTATYGADHQQFKFTIVLNLIQAMMASFIGYVYIRGVQRKPMLEMNAHRWKRFFQVALLSSSASPFGYMALRYINYPTMTLAKTCKMVPVVFMNKMLYRRHYPTYKYAVVAMVTAGVSAFMLFKTSSKRGGVSTVEAVENSLYGLLLVLINLTIDGAVNSTQDQVFAEDPEITGQHMMCMMNLCSTVLMVAWLLNPFNPELVSALRFLHTHPRAMADIGMFAVCGSLGQCFVFYTLAKFGSLTLTTVTVTRKFLTILISVFYNGHALNSKQWSATGVVFSGIALDVYMKQTSKKSMAKTMVLDDTSQLDTLEKLAKVDIVSTAELQASIEQKIDNMPATRHELRRRQQLLQMTTSTDLQSLLRRIEKATTRLEELATKRAEAAPVGGSATSSVDLTTPNAGADNKVVLEYEAAVQPQIAKFVSYSDKIGGVVVEQARLVEALYHAQRSFIRIATLTKKPTMDQLPGLLGPQQSAIQQIISLRDANRPSEYFDNLSTIAEGIAAFGWVAVEPTPVPYINDMKDSAQFYANRVLKKWREKDENQVEWVKAFLSTLRELSAYVKLFHTTGLVWNPMGENVEMAARAINGEAATVAPVRGAGAPPPPPPPPPPVYTDAGETDGSAGATTRGALFADLNKGGDITSGLRKVEKTQMTHKNPALRAAAGSVKEAPHSASTAATQQQTPSKQRPPRMELQGSKWEVENYGTEHLTIEATETKQTVYMFNCTGTTLEIRGKLNGVAIDNCQKCGVVFDSLVAQCEIVNCKSVQVQARETVPAIQIDRTDGAQVFLSEAARDNTQITTAKASEVNISYPYETLNPEDDNFVEQPIPEQFQTVVKNGKLVTTVLEHSS</sequence>
<feature type="transmembrane region" description="Helical" evidence="12">
    <location>
        <begin position="202"/>
        <end position="219"/>
    </location>
</feature>
<keyword evidence="7 12" id="KW-0472">Membrane</keyword>
<dbReference type="GO" id="GO:0005737">
    <property type="term" value="C:cytoplasm"/>
    <property type="evidence" value="ECO:0007669"/>
    <property type="project" value="TreeGrafter"/>
</dbReference>
<dbReference type="InterPro" id="IPR006599">
    <property type="entry name" value="CARP_motif"/>
</dbReference>
<evidence type="ECO:0000256" key="4">
    <source>
        <dbReference type="ARBA" id="ARBA00022597"/>
    </source>
</evidence>
<dbReference type="Pfam" id="PF08603">
    <property type="entry name" value="CAP_C"/>
    <property type="match status" value="1"/>
</dbReference>
<dbReference type="Proteomes" id="UP001140011">
    <property type="component" value="Unassembled WGS sequence"/>
</dbReference>
<evidence type="ECO:0000256" key="3">
    <source>
        <dbReference type="ARBA" id="ARBA00022448"/>
    </source>
</evidence>
<evidence type="ECO:0000256" key="2">
    <source>
        <dbReference type="ARBA" id="ARBA00007659"/>
    </source>
</evidence>
<keyword evidence="3" id="KW-0813">Transport</keyword>
<keyword evidence="4" id="KW-0762">Sugar transport</keyword>
<dbReference type="PANTHER" id="PTHR10652:SF0">
    <property type="entry name" value="ADENYLYL CYCLASE-ASSOCIATED PROTEIN"/>
    <property type="match status" value="1"/>
</dbReference>
<evidence type="ECO:0000313" key="14">
    <source>
        <dbReference type="EMBL" id="KAJ2755622.1"/>
    </source>
</evidence>
<feature type="transmembrane region" description="Helical" evidence="12">
    <location>
        <begin position="39"/>
        <end position="58"/>
    </location>
</feature>
<dbReference type="PROSITE" id="PS51329">
    <property type="entry name" value="C_CAP_COFACTOR_C"/>
    <property type="match status" value="1"/>
</dbReference>
<dbReference type="SUPFAM" id="SSF103481">
    <property type="entry name" value="Multidrug resistance efflux transporter EmrE"/>
    <property type="match status" value="1"/>
</dbReference>
<comment type="subcellular location">
    <subcellularLocation>
        <location evidence="1">Membrane</location>
        <topology evidence="1">Multi-pass membrane protein</topology>
    </subcellularLocation>
</comment>
<evidence type="ECO:0000256" key="1">
    <source>
        <dbReference type="ARBA" id="ARBA00004141"/>
    </source>
</evidence>
<dbReference type="EMBL" id="JANBUH010000055">
    <property type="protein sequence ID" value="KAJ2755622.1"/>
    <property type="molecule type" value="Genomic_DNA"/>
</dbReference>
<comment type="caution">
    <text evidence="14">The sequence shown here is derived from an EMBL/GenBank/DDBJ whole genome shotgun (WGS) entry which is preliminary data.</text>
</comment>